<dbReference type="PROSITE" id="PS51257">
    <property type="entry name" value="PROKAR_LIPOPROTEIN"/>
    <property type="match status" value="1"/>
</dbReference>
<feature type="domain" description="Signal transduction histidine kinase subgroup 3 dimerisation and phosphoacceptor" evidence="11">
    <location>
        <begin position="66"/>
        <end position="123"/>
    </location>
</feature>
<evidence type="ECO:0000313" key="12">
    <source>
        <dbReference type="EMBL" id="MBB3054851.1"/>
    </source>
</evidence>
<dbReference type="Proteomes" id="UP000539265">
    <property type="component" value="Unassembled WGS sequence"/>
</dbReference>
<evidence type="ECO:0000256" key="1">
    <source>
        <dbReference type="ARBA" id="ARBA00000085"/>
    </source>
</evidence>
<dbReference type="SUPFAM" id="SSF55874">
    <property type="entry name" value="ATPase domain of HSP90 chaperone/DNA topoisomerase II/histidine kinase"/>
    <property type="match status" value="1"/>
</dbReference>
<dbReference type="OrthoDB" id="5401121at2"/>
<evidence type="ECO:0000256" key="7">
    <source>
        <dbReference type="ARBA" id="ARBA00022840"/>
    </source>
</evidence>
<keyword evidence="9" id="KW-1133">Transmembrane helix</keyword>
<keyword evidence="3" id="KW-0597">Phosphoprotein</keyword>
<keyword evidence="7" id="KW-0067">ATP-binding</keyword>
<dbReference type="PANTHER" id="PTHR24421:SF10">
    <property type="entry name" value="NITRATE_NITRITE SENSOR PROTEIN NARQ"/>
    <property type="match status" value="1"/>
</dbReference>
<proteinExistence type="predicted"/>
<keyword evidence="9" id="KW-0472">Membrane</keyword>
<dbReference type="EC" id="2.7.13.3" evidence="2"/>
<feature type="transmembrane region" description="Helical" evidence="9">
    <location>
        <begin position="6"/>
        <end position="31"/>
    </location>
</feature>
<evidence type="ECO:0000256" key="6">
    <source>
        <dbReference type="ARBA" id="ARBA00022777"/>
    </source>
</evidence>
<keyword evidence="4" id="KW-0808">Transferase</keyword>
<keyword evidence="13" id="KW-1185">Reference proteome</keyword>
<dbReference type="Gene3D" id="1.20.5.1930">
    <property type="match status" value="1"/>
</dbReference>
<feature type="domain" description="Histidine kinase/HSP90-like ATPase" evidence="10">
    <location>
        <begin position="169"/>
        <end position="256"/>
    </location>
</feature>
<dbReference type="EMBL" id="JACHWX010000002">
    <property type="protein sequence ID" value="MBB3054851.1"/>
    <property type="molecule type" value="Genomic_DNA"/>
</dbReference>
<dbReference type="InterPro" id="IPR011712">
    <property type="entry name" value="Sig_transdc_His_kin_sub3_dim/P"/>
</dbReference>
<keyword evidence="9" id="KW-0812">Transmembrane</keyword>
<keyword evidence="8" id="KW-0902">Two-component regulatory system</keyword>
<protein>
    <recommendedName>
        <fullName evidence="2">histidine kinase</fullName>
        <ecNumber evidence="2">2.7.13.3</ecNumber>
    </recommendedName>
</protein>
<evidence type="ECO:0000256" key="8">
    <source>
        <dbReference type="ARBA" id="ARBA00023012"/>
    </source>
</evidence>
<keyword evidence="6 12" id="KW-0418">Kinase</keyword>
<dbReference type="Gene3D" id="3.30.565.10">
    <property type="entry name" value="Histidine kinase-like ATPase, C-terminal domain"/>
    <property type="match status" value="1"/>
</dbReference>
<evidence type="ECO:0000259" key="10">
    <source>
        <dbReference type="Pfam" id="PF02518"/>
    </source>
</evidence>
<keyword evidence="5" id="KW-0547">Nucleotide-binding</keyword>
<evidence type="ECO:0000256" key="2">
    <source>
        <dbReference type="ARBA" id="ARBA00012438"/>
    </source>
</evidence>
<dbReference type="GO" id="GO:0000155">
    <property type="term" value="F:phosphorelay sensor kinase activity"/>
    <property type="evidence" value="ECO:0007669"/>
    <property type="project" value="InterPro"/>
</dbReference>
<dbReference type="InterPro" id="IPR036890">
    <property type="entry name" value="HATPase_C_sf"/>
</dbReference>
<comment type="catalytic activity">
    <reaction evidence="1">
        <text>ATP + protein L-histidine = ADP + protein N-phospho-L-histidine.</text>
        <dbReference type="EC" id="2.7.13.3"/>
    </reaction>
</comment>
<comment type="caution">
    <text evidence="12">The sequence shown here is derived from an EMBL/GenBank/DDBJ whole genome shotgun (WGS) entry which is preliminary data.</text>
</comment>
<dbReference type="Pfam" id="PF07730">
    <property type="entry name" value="HisKA_3"/>
    <property type="match status" value="1"/>
</dbReference>
<organism evidence="12 13">
    <name type="scientific">Mucilaginibacter gotjawali</name>
    <dbReference type="NCBI Taxonomy" id="1550579"/>
    <lineage>
        <taxon>Bacteria</taxon>
        <taxon>Pseudomonadati</taxon>
        <taxon>Bacteroidota</taxon>
        <taxon>Sphingobacteriia</taxon>
        <taxon>Sphingobacteriales</taxon>
        <taxon>Sphingobacteriaceae</taxon>
        <taxon>Mucilaginibacter</taxon>
    </lineage>
</organism>
<evidence type="ECO:0000313" key="13">
    <source>
        <dbReference type="Proteomes" id="UP000539265"/>
    </source>
</evidence>
<evidence type="ECO:0000256" key="4">
    <source>
        <dbReference type="ARBA" id="ARBA00022679"/>
    </source>
</evidence>
<dbReference type="GO" id="GO:0005524">
    <property type="term" value="F:ATP binding"/>
    <property type="evidence" value="ECO:0007669"/>
    <property type="project" value="UniProtKB-KW"/>
</dbReference>
<dbReference type="GO" id="GO:0046983">
    <property type="term" value="F:protein dimerization activity"/>
    <property type="evidence" value="ECO:0007669"/>
    <property type="project" value="InterPro"/>
</dbReference>
<dbReference type="RefSeq" id="WP_096356232.1">
    <property type="nucleotide sequence ID" value="NZ_AP017313.1"/>
</dbReference>
<dbReference type="InterPro" id="IPR003594">
    <property type="entry name" value="HATPase_dom"/>
</dbReference>
<evidence type="ECO:0000259" key="11">
    <source>
        <dbReference type="Pfam" id="PF07730"/>
    </source>
</evidence>
<evidence type="ECO:0000256" key="3">
    <source>
        <dbReference type="ARBA" id="ARBA00022553"/>
    </source>
</evidence>
<evidence type="ECO:0000256" key="9">
    <source>
        <dbReference type="SAM" id="Phobius"/>
    </source>
</evidence>
<reference evidence="12" key="1">
    <citation type="submission" date="2020-08" db="EMBL/GenBank/DDBJ databases">
        <title>Genomic Encyclopedia of Type Strains, Phase III (KMG-III): the genomes of soil and plant-associated and newly described type strains.</title>
        <authorList>
            <person name="Whitman W."/>
        </authorList>
    </citation>
    <scope>NUCLEOTIDE SEQUENCE [LARGE SCALE GENOMIC DNA]</scope>
    <source>
        <strain evidence="12">CECT 8628</strain>
    </source>
</reference>
<dbReference type="CDD" id="cd16917">
    <property type="entry name" value="HATPase_UhpB-NarQ-NarX-like"/>
    <property type="match status" value="1"/>
</dbReference>
<dbReference type="InterPro" id="IPR050482">
    <property type="entry name" value="Sensor_HK_TwoCompSys"/>
</dbReference>
<dbReference type="AlphaFoldDB" id="A0A839S9P4"/>
<accession>A0A839S9P4</accession>
<dbReference type="Pfam" id="PF02518">
    <property type="entry name" value="HATPase_c"/>
    <property type="match status" value="1"/>
</dbReference>
<gene>
    <name evidence="12" type="ORF">FHS11_001261</name>
</gene>
<name>A0A839S9P4_9SPHI</name>
<dbReference type="PANTHER" id="PTHR24421">
    <property type="entry name" value="NITRATE/NITRITE SENSOR PROTEIN NARX-RELATED"/>
    <property type="match status" value="1"/>
</dbReference>
<sequence>MPDENLRFLILLTATFFACIAGFIIYFIVLYRNRQLKNKQEQEHLQSIFRQELLKARIEMQEQTLNHVSREIHDNITQVLSFVKLDLAMIGNADEKQKQIKINESRELIAQAINDLKDLSKSLSFEHITKLGLLKTIEMEVNRLNKSGIVKAEITTNGEITGLGEQRELVLFRIFQEAVNNMLKHAGATHFKISLQYYPELFNLTLEDDGAGFSDEMSGKSDGAGLRNMENRAALIGAIAKINSAPGKGCVIKVSLNPLEQHLYIDEDHSNSIG</sequence>
<evidence type="ECO:0000256" key="5">
    <source>
        <dbReference type="ARBA" id="ARBA00022741"/>
    </source>
</evidence>
<dbReference type="GO" id="GO:0016020">
    <property type="term" value="C:membrane"/>
    <property type="evidence" value="ECO:0007669"/>
    <property type="project" value="InterPro"/>
</dbReference>